<feature type="compositionally biased region" description="Polar residues" evidence="1">
    <location>
        <begin position="1786"/>
        <end position="1799"/>
    </location>
</feature>
<dbReference type="InterPro" id="IPR035899">
    <property type="entry name" value="DBL_dom_sf"/>
</dbReference>
<dbReference type="SUPFAM" id="SSF50729">
    <property type="entry name" value="PH domain-like"/>
    <property type="match status" value="1"/>
</dbReference>
<feature type="compositionally biased region" description="Low complexity" evidence="1">
    <location>
        <begin position="407"/>
        <end position="420"/>
    </location>
</feature>
<feature type="compositionally biased region" description="Low complexity" evidence="1">
    <location>
        <begin position="1567"/>
        <end position="1576"/>
    </location>
</feature>
<evidence type="ECO:0000313" key="4">
    <source>
        <dbReference type="WBParaSite" id="MhA1_Contig1992.frz3.fgene1"/>
    </source>
</evidence>
<dbReference type="GO" id="GO:0007266">
    <property type="term" value="P:Rho protein signal transduction"/>
    <property type="evidence" value="ECO:0007669"/>
    <property type="project" value="TreeGrafter"/>
</dbReference>
<feature type="region of interest" description="Disordered" evidence="1">
    <location>
        <begin position="1552"/>
        <end position="1590"/>
    </location>
</feature>
<feature type="compositionally biased region" description="Polar residues" evidence="1">
    <location>
        <begin position="1309"/>
        <end position="1325"/>
    </location>
</feature>
<dbReference type="SMART" id="SM00233">
    <property type="entry name" value="PH"/>
    <property type="match status" value="1"/>
</dbReference>
<feature type="compositionally biased region" description="Basic and acidic residues" evidence="1">
    <location>
        <begin position="1697"/>
        <end position="1707"/>
    </location>
</feature>
<feature type="compositionally biased region" description="Low complexity" evidence="1">
    <location>
        <begin position="462"/>
        <end position="473"/>
    </location>
</feature>
<dbReference type="InterPro" id="IPR040181">
    <property type="entry name" value="PKHG5/7"/>
</dbReference>
<feature type="compositionally biased region" description="Low complexity" evidence="1">
    <location>
        <begin position="18"/>
        <end position="27"/>
    </location>
</feature>
<name>A0A1I8BED7_MELHA</name>
<dbReference type="Pfam" id="PF00621">
    <property type="entry name" value="RhoGEF"/>
    <property type="match status" value="1"/>
</dbReference>
<dbReference type="GO" id="GO:0043542">
    <property type="term" value="P:endothelial cell migration"/>
    <property type="evidence" value="ECO:0007669"/>
    <property type="project" value="TreeGrafter"/>
</dbReference>
<dbReference type="Gene3D" id="1.20.900.10">
    <property type="entry name" value="Dbl homology (DH) domain"/>
    <property type="match status" value="1"/>
</dbReference>
<feature type="compositionally biased region" description="Polar residues" evidence="1">
    <location>
        <begin position="178"/>
        <end position="196"/>
    </location>
</feature>
<keyword evidence="3" id="KW-1185">Reference proteome</keyword>
<dbReference type="SMART" id="SM00325">
    <property type="entry name" value="RhoGEF"/>
    <property type="match status" value="1"/>
</dbReference>
<dbReference type="PANTHER" id="PTHR13217">
    <property type="entry name" value="PLECKSTRIN HOMOLOGY DOMAIN-CONTAINING FAMILY G MEMBER 7"/>
    <property type="match status" value="1"/>
</dbReference>
<feature type="region of interest" description="Disordered" evidence="1">
    <location>
        <begin position="462"/>
        <end position="489"/>
    </location>
</feature>
<dbReference type="PROSITE" id="PS50010">
    <property type="entry name" value="DH_2"/>
    <property type="match status" value="1"/>
</dbReference>
<feature type="region of interest" description="Disordered" evidence="1">
    <location>
        <begin position="382"/>
        <end position="420"/>
    </location>
</feature>
<feature type="compositionally biased region" description="Basic and acidic residues" evidence="1">
    <location>
        <begin position="1291"/>
        <end position="1307"/>
    </location>
</feature>
<evidence type="ECO:0000256" key="1">
    <source>
        <dbReference type="SAM" id="MobiDB-lite"/>
    </source>
</evidence>
<feature type="region of interest" description="Disordered" evidence="1">
    <location>
        <begin position="1633"/>
        <end position="1709"/>
    </location>
</feature>
<feature type="region of interest" description="Disordered" evidence="1">
    <location>
        <begin position="524"/>
        <end position="547"/>
    </location>
</feature>
<evidence type="ECO:0000259" key="2">
    <source>
        <dbReference type="PROSITE" id="PS50010"/>
    </source>
</evidence>
<organism evidence="3 4">
    <name type="scientific">Meloidogyne hapla</name>
    <name type="common">Root-knot nematode worm</name>
    <dbReference type="NCBI Taxonomy" id="6305"/>
    <lineage>
        <taxon>Eukaryota</taxon>
        <taxon>Metazoa</taxon>
        <taxon>Ecdysozoa</taxon>
        <taxon>Nematoda</taxon>
        <taxon>Chromadorea</taxon>
        <taxon>Rhabditida</taxon>
        <taxon>Tylenchina</taxon>
        <taxon>Tylenchomorpha</taxon>
        <taxon>Tylenchoidea</taxon>
        <taxon>Meloidogynidae</taxon>
        <taxon>Meloidogyninae</taxon>
        <taxon>Meloidogyne</taxon>
    </lineage>
</organism>
<dbReference type="PANTHER" id="PTHR13217:SF11">
    <property type="entry name" value="PLECKSTRIN HOMOLOGY DOMAIN-CONTAINING FAMILY G MEMBER 5"/>
    <property type="match status" value="1"/>
</dbReference>
<dbReference type="WBParaSite" id="MhA1_Contig1992.frz3.fgene1">
    <property type="protein sequence ID" value="MhA1_Contig1992.frz3.fgene1"/>
    <property type="gene ID" value="MhA1_Contig1992.frz3.fgene1"/>
</dbReference>
<sequence length="1813" mass="201242">MRFDRQQQQIRGCSKSANNSSSSLLNNVLPQHSSTTRQNISAKFKRASSVSAVVPTTINSGCNNNKNVEYISVDLLGSTIQCVGNNELIQSSGGGGGGNRSARSVTDTGTAQLIEAIPGRRLIDCLGPFLERHGIPVGCAEFLLEKSTTPIPETSDSFFLAGHKIFVRVKNISTNAGTWSSGSSVTSMQQRCGQKQQPRRETRRRCSGVSTFLGAFTNKDDNSNICGKRTITKSVGCKESGCMGSSLEGQSTKSATIMSTSSDSSSSFTTPLLLKEEERQTKVAQQEEMISQMDNEKIHEKNINIEGKDEKFEENNNVEIGEELSTKERILVVDNNKLNNNNKNVTNDKEGRTLRKQTTTKNGNNNIEGKICIKSNINKRIEGMQKGPSSSSSSSFFPLSGRAGGNSSSSSSPSIRSSTTNILSNTLSSSKTITNNSNSNNPFNSSLSSTTGPITSINSFSSSFSSSSISPLVSGGGGGEKGGNPTTTTISKATVTTLLPVSAAARKSSFTQKRSRMMIMGKHGRCPSTCPSTSPPPPSDSINSSNITTTTTNSCLDSPDRLCPNPSNIINCCSSQLSQKRKSSLNSAASLVDAPPTLTAIFGDSHSKSDFLLNRHGRSNAIDEFMSEENYRGTGCSQNIPNSCSLLQLQHQQNCSDDISLNSQSIGGSGFIVRRKHTVGSVGTVNSIQSTINSCGGTTIGRKGIFFVKEKLTPILERLFVQAVASRSQETELNSLLNLEQHWTEIVHIQKVQNKRQSEQQEALWEIVSTERRYILQLQLLEDLEWCLIELQRQGHLRDINRHCVFLNYSQLLRCNLHFWASAIGPMLQKSRETKDPLNALLLRNGFESILDWSLCYIDFNIGLSESHSYVQKKQKENEMFGEFVRWAEQHTLLNRQKLVDALSGPMQRITRYSLLLKAVQRSAADTDEKLIIQSMIDCVEAATLRLNYEMNNNDLRIQLAELMKTIESYDVIDNDEFEKLFPLPPPTNFNHFHQYNHQQQLLFSAINKPPPHFNLLLPMPFLGLQQPKFRRMYTRGDLKMREGKQSPKQEVHCILFTDMLLICKSVSRRNDRVRITKQPMHISNLRFHHFSEGTGFYLICMNEFESPSHFLLMFTAGIEETRRWLEMMAMAQQDFASLRASATTNNDNFFGLNEKFLNNYSNQIFNGISNNCCSNINRNCTFSAETLRQVVQQQQKHCVCNCCISNNNVLHRKSRSMDSQVIMATATTDTFSDNLLDGNININDSTSQLITRSSTDQLLNQKQNKEFICHCEINNSLKENEVFDNEEIKEENKNEQKRRERLERQQRFQGNSNNKESLPSFDQNIENDKNLDTSTIPSTDNSSVSTDHSVVLHAMNVAASTAAAIVTPVVVSNIGLNTSIPQNDCQQNISSISNTSPSTNNQRRFEKRYHTVGEIDTVRRQTQKQFSTLSNKLKLNCTNGKSPMKVYESEQKFMSPIHKIIKKINDCNITDIEGECLNKSDSTGIPSNICNINSVNSTGILKRFSWNVSSAVSGSSRKISSKLQELNGRRFSSQSTMSCLSSESFASSSSGISSASSLHSSHHSTETASSNTTAHISCGEPSSNSFCSSTTSTFQITEYNTDSDDRQTPQQQLVDKNIVEIQPHRLVIDIQDEEKEQTKTEQSNIENNEKINEEKDNLNKNKIISNSPSPPPLPQSQPPPSSTSSSTASVTFIENEEGKNEKIEEKNDLEECFNLRPRVGAMSSNNLDAWPKGQRQKQSNGIINSTVNKLPPIPPTPPAKPANINNNRQSSPTITSTKDKKKKTNLNCGNTSDDSNGNELMRLILNDRLETS</sequence>
<dbReference type="GO" id="GO:0005886">
    <property type="term" value="C:plasma membrane"/>
    <property type="evidence" value="ECO:0007669"/>
    <property type="project" value="TreeGrafter"/>
</dbReference>
<dbReference type="InterPro" id="IPR011993">
    <property type="entry name" value="PH-like_dom_sf"/>
</dbReference>
<protein>
    <submittedName>
        <fullName evidence="4">DH domain-containing protein</fullName>
    </submittedName>
</protein>
<feature type="region of interest" description="Disordered" evidence="1">
    <location>
        <begin position="178"/>
        <end position="204"/>
    </location>
</feature>
<feature type="compositionally biased region" description="Pro residues" evidence="1">
    <location>
        <begin position="1752"/>
        <end position="1761"/>
    </location>
</feature>
<feature type="compositionally biased region" description="Basic and acidic residues" evidence="1">
    <location>
        <begin position="1648"/>
        <end position="1660"/>
    </location>
</feature>
<dbReference type="Gene3D" id="2.30.29.30">
    <property type="entry name" value="Pleckstrin-homology domain (PH domain)/Phosphotyrosine-binding domain (PTB)"/>
    <property type="match status" value="1"/>
</dbReference>
<reference evidence="4" key="1">
    <citation type="submission" date="2016-11" db="UniProtKB">
        <authorList>
            <consortium name="WormBaseParasite"/>
        </authorList>
    </citation>
    <scope>IDENTIFICATION</scope>
</reference>
<feature type="compositionally biased region" description="Low complexity" evidence="1">
    <location>
        <begin position="1762"/>
        <end position="1777"/>
    </location>
</feature>
<feature type="compositionally biased region" description="Pro residues" evidence="1">
    <location>
        <begin position="1669"/>
        <end position="1682"/>
    </location>
</feature>
<feature type="region of interest" description="Disordered" evidence="1">
    <location>
        <begin position="1748"/>
        <end position="1800"/>
    </location>
</feature>
<dbReference type="GO" id="GO:0030139">
    <property type="term" value="C:endocytic vesicle"/>
    <property type="evidence" value="ECO:0007669"/>
    <property type="project" value="TreeGrafter"/>
</dbReference>
<feature type="compositionally biased region" description="Polar residues" evidence="1">
    <location>
        <begin position="1333"/>
        <end position="1344"/>
    </location>
</feature>
<feature type="compositionally biased region" description="Polar residues" evidence="1">
    <location>
        <begin position="1"/>
        <end position="17"/>
    </location>
</feature>
<proteinExistence type="predicted"/>
<dbReference type="CDD" id="cd13244">
    <property type="entry name" value="PH_PLEKHG5_G6"/>
    <property type="match status" value="1"/>
</dbReference>
<accession>A0A1I8BED7</accession>
<dbReference type="InterPro" id="IPR001849">
    <property type="entry name" value="PH_domain"/>
</dbReference>
<evidence type="ECO:0000313" key="3">
    <source>
        <dbReference type="Proteomes" id="UP000095281"/>
    </source>
</evidence>
<feature type="compositionally biased region" description="Polar residues" evidence="1">
    <location>
        <begin position="28"/>
        <end position="40"/>
    </location>
</feature>
<dbReference type="GO" id="GO:0030424">
    <property type="term" value="C:axon"/>
    <property type="evidence" value="ECO:0007669"/>
    <property type="project" value="TreeGrafter"/>
</dbReference>
<feature type="compositionally biased region" description="Polar residues" evidence="1">
    <location>
        <begin position="356"/>
        <end position="367"/>
    </location>
</feature>
<dbReference type="GO" id="GO:0005085">
    <property type="term" value="F:guanyl-nucleotide exchange factor activity"/>
    <property type="evidence" value="ECO:0007669"/>
    <property type="project" value="InterPro"/>
</dbReference>
<feature type="region of interest" description="Disordered" evidence="1">
    <location>
        <begin position="1"/>
        <end position="40"/>
    </location>
</feature>
<dbReference type="SUPFAM" id="SSF48065">
    <property type="entry name" value="DBL homology domain (DH-domain)"/>
    <property type="match status" value="1"/>
</dbReference>
<dbReference type="InterPro" id="IPR000219">
    <property type="entry name" value="DH_dom"/>
</dbReference>
<dbReference type="Proteomes" id="UP000095281">
    <property type="component" value="Unplaced"/>
</dbReference>
<feature type="domain" description="DH" evidence="2">
    <location>
        <begin position="759"/>
        <end position="950"/>
    </location>
</feature>
<feature type="region of interest" description="Disordered" evidence="1">
    <location>
        <begin position="1288"/>
        <end position="1344"/>
    </location>
</feature>
<feature type="region of interest" description="Disordered" evidence="1">
    <location>
        <begin position="338"/>
        <end position="368"/>
    </location>
</feature>